<dbReference type="InterPro" id="IPR012910">
    <property type="entry name" value="Plug_dom"/>
</dbReference>
<dbReference type="InterPro" id="IPR000531">
    <property type="entry name" value="Beta-barrel_TonB"/>
</dbReference>
<evidence type="ECO:0000256" key="3">
    <source>
        <dbReference type="ARBA" id="ARBA00022452"/>
    </source>
</evidence>
<dbReference type="SUPFAM" id="SSF56935">
    <property type="entry name" value="Porins"/>
    <property type="match status" value="1"/>
</dbReference>
<dbReference type="RefSeq" id="WP_183947281.1">
    <property type="nucleotide sequence ID" value="NZ_JACHHX010000003.1"/>
</dbReference>
<protein>
    <submittedName>
        <fullName evidence="13">Iron complex outermembrane receptor protein</fullName>
    </submittedName>
</protein>
<feature type="domain" description="TonB-dependent receptor plug" evidence="12">
    <location>
        <begin position="54"/>
        <end position="177"/>
    </location>
</feature>
<dbReference type="PANTHER" id="PTHR47234:SF2">
    <property type="entry name" value="TONB-DEPENDENT RECEPTOR"/>
    <property type="match status" value="1"/>
</dbReference>
<keyword evidence="10" id="KW-0732">Signal</keyword>
<keyword evidence="14" id="KW-1185">Reference proteome</keyword>
<comment type="caution">
    <text evidence="13">The sequence shown here is derived from an EMBL/GenBank/DDBJ whole genome shotgun (WGS) entry which is preliminary data.</text>
</comment>
<evidence type="ECO:0000256" key="8">
    <source>
        <dbReference type="PROSITE-ProRule" id="PRU01360"/>
    </source>
</evidence>
<keyword evidence="5 9" id="KW-0798">TonB box</keyword>
<evidence type="ECO:0000313" key="14">
    <source>
        <dbReference type="Proteomes" id="UP000519004"/>
    </source>
</evidence>
<proteinExistence type="inferred from homology"/>
<keyword evidence="3 8" id="KW-1134">Transmembrane beta strand</keyword>
<dbReference type="Pfam" id="PF00593">
    <property type="entry name" value="TonB_dep_Rec_b-barrel"/>
    <property type="match status" value="1"/>
</dbReference>
<reference evidence="13 14" key="1">
    <citation type="submission" date="2020-08" db="EMBL/GenBank/DDBJ databases">
        <title>Genomic Encyclopedia of Type Strains, Phase IV (KMG-IV): sequencing the most valuable type-strain genomes for metagenomic binning, comparative biology and taxonomic classification.</title>
        <authorList>
            <person name="Goeker M."/>
        </authorList>
    </citation>
    <scope>NUCLEOTIDE SEQUENCE [LARGE SCALE GENOMIC DNA]</scope>
    <source>
        <strain evidence="13 14">DSM 25897</strain>
    </source>
</reference>
<dbReference type="Pfam" id="PF07715">
    <property type="entry name" value="Plug"/>
    <property type="match status" value="1"/>
</dbReference>
<organism evidence="13 14">
    <name type="scientific">Rehaibacterium terrae</name>
    <dbReference type="NCBI Taxonomy" id="1341696"/>
    <lineage>
        <taxon>Bacteria</taxon>
        <taxon>Pseudomonadati</taxon>
        <taxon>Pseudomonadota</taxon>
        <taxon>Gammaproteobacteria</taxon>
        <taxon>Lysobacterales</taxon>
        <taxon>Lysobacteraceae</taxon>
        <taxon>Rehaibacterium</taxon>
    </lineage>
</organism>
<dbReference type="InterPro" id="IPR036942">
    <property type="entry name" value="Beta-barrel_TonB_sf"/>
</dbReference>
<evidence type="ECO:0000256" key="9">
    <source>
        <dbReference type="RuleBase" id="RU003357"/>
    </source>
</evidence>
<sequence length="953" mass="102959">MSVVRRTRLSAAVRGALLFAALPGLALAQQEEARQLDRIEVTGTRIKKAEIEGQTPVQVITRAQIERSGLTSIGDVLQQITASGSALNTKFNSSGNFGFPPDGGGVAAGATTVDLRHLGPKRVLVLVDGVRWVNESSGSGVGGVVDLNTIPLAIVERIEVLEDGASSIYGSDAIAGVVNVITRRNYEGAGLSVQYGEYGKGDGETGSVDVSFGGTGDRYSFFLGASYTEQKRVASKDREQSSVPVPGTGVALGSSAIPAGRFIFRDPNTGAVLDLVPNPGVTNLVYNPAETGCVRTDSFHCFTAADRFNYAEYNLLVTPNRRKNLFGQVRFDLTESTTWYFKALYNNRFSINQAAAEPFFLGTAVPTNFWADNVVISASNPYNPFGFDLVAGPGGNFILGGRRPLEGGPRVFEQDVDTFYVATGLEGSFSAGDRLFFWDVNAVRSASEANQTNFGSYNARRFSVALGPLAACQAEPGCVPLNIFGAGTITRAMLDYIQPVVRDYSDNKLSLFSANLSGDLFDLPAGAMSFAAGVEYREYKGSYRPDTLTVTGEYNGVPSLPTSGKYDVSEYFVELSIPLLADAAIAERIDLSLAGRYSDYSTSGGETTAKVGLRWQVNDEFLLRGTWAEGFRAPTIGELFGAASGFDAVLNDPCSAPIAGGLQANCAALGVPPGYVQPNPQISVVTGGNRNLDPETADSVSAGFVWSPAFGAGAAWSERLDFEFTWYRHKLEGGIQALDAQTQLNLCVQTLDPAFCGGITRNQLGAISNFSNFLTNFGRIDSRGWDFDVFWLLPQGDWGQFGFTWRNTWVDKYEAVGADGSVQPQTVGREVNNSGIPEWSSNLTAEWRLGSWFASWTARHKSDLWELCGNARTFPVCRDPANNRNRLGSTTFHDLQFGVNTGWWGNAKFTLGVNNVFQKEPPICLSCTLNGYDASNYDIPGGRFWYLRADFKL</sequence>
<evidence type="ECO:0000259" key="12">
    <source>
        <dbReference type="Pfam" id="PF07715"/>
    </source>
</evidence>
<dbReference type="Proteomes" id="UP000519004">
    <property type="component" value="Unassembled WGS sequence"/>
</dbReference>
<evidence type="ECO:0000313" key="13">
    <source>
        <dbReference type="EMBL" id="MBB5014698.1"/>
    </source>
</evidence>
<gene>
    <name evidence="13" type="ORF">HNQ58_000574</name>
</gene>
<dbReference type="Gene3D" id="2.170.130.10">
    <property type="entry name" value="TonB-dependent receptor, plug domain"/>
    <property type="match status" value="1"/>
</dbReference>
<dbReference type="PANTHER" id="PTHR47234">
    <property type="match status" value="1"/>
</dbReference>
<feature type="chain" id="PRO_5031048315" evidence="10">
    <location>
        <begin position="29"/>
        <end position="953"/>
    </location>
</feature>
<dbReference type="InterPro" id="IPR037066">
    <property type="entry name" value="Plug_dom_sf"/>
</dbReference>
<keyword evidence="6 8" id="KW-0472">Membrane</keyword>
<evidence type="ECO:0000256" key="4">
    <source>
        <dbReference type="ARBA" id="ARBA00022692"/>
    </source>
</evidence>
<evidence type="ECO:0000256" key="7">
    <source>
        <dbReference type="ARBA" id="ARBA00023237"/>
    </source>
</evidence>
<keyword evidence="4 8" id="KW-0812">Transmembrane</keyword>
<dbReference type="AlphaFoldDB" id="A0A7W7V7R4"/>
<evidence type="ECO:0000259" key="11">
    <source>
        <dbReference type="Pfam" id="PF00593"/>
    </source>
</evidence>
<keyword evidence="2 8" id="KW-0813">Transport</keyword>
<dbReference type="Gene3D" id="2.40.170.20">
    <property type="entry name" value="TonB-dependent receptor, beta-barrel domain"/>
    <property type="match status" value="1"/>
</dbReference>
<evidence type="ECO:0000256" key="2">
    <source>
        <dbReference type="ARBA" id="ARBA00022448"/>
    </source>
</evidence>
<dbReference type="GO" id="GO:0009279">
    <property type="term" value="C:cell outer membrane"/>
    <property type="evidence" value="ECO:0007669"/>
    <property type="project" value="UniProtKB-SubCell"/>
</dbReference>
<evidence type="ECO:0000256" key="1">
    <source>
        <dbReference type="ARBA" id="ARBA00004571"/>
    </source>
</evidence>
<keyword evidence="13" id="KW-0675">Receptor</keyword>
<comment type="subcellular location">
    <subcellularLocation>
        <location evidence="1 8">Cell outer membrane</location>
        <topology evidence="1 8">Multi-pass membrane protein</topology>
    </subcellularLocation>
</comment>
<dbReference type="InterPro" id="IPR039426">
    <property type="entry name" value="TonB-dep_rcpt-like"/>
</dbReference>
<dbReference type="PROSITE" id="PS52016">
    <property type="entry name" value="TONB_DEPENDENT_REC_3"/>
    <property type="match status" value="1"/>
</dbReference>
<dbReference type="EMBL" id="JACHHX010000003">
    <property type="protein sequence ID" value="MBB5014698.1"/>
    <property type="molecule type" value="Genomic_DNA"/>
</dbReference>
<evidence type="ECO:0000256" key="10">
    <source>
        <dbReference type="SAM" id="SignalP"/>
    </source>
</evidence>
<evidence type="ECO:0000256" key="5">
    <source>
        <dbReference type="ARBA" id="ARBA00023077"/>
    </source>
</evidence>
<evidence type="ECO:0000256" key="6">
    <source>
        <dbReference type="ARBA" id="ARBA00023136"/>
    </source>
</evidence>
<feature type="domain" description="TonB-dependent receptor-like beta-barrel" evidence="11">
    <location>
        <begin position="380"/>
        <end position="916"/>
    </location>
</feature>
<accession>A0A7W7V7R4</accession>
<comment type="similarity">
    <text evidence="8 9">Belongs to the TonB-dependent receptor family.</text>
</comment>
<name>A0A7W7V7R4_9GAMM</name>
<keyword evidence="7 8" id="KW-0998">Cell outer membrane</keyword>
<feature type="signal peptide" evidence="10">
    <location>
        <begin position="1"/>
        <end position="28"/>
    </location>
</feature>